<dbReference type="InterPro" id="IPR000990">
    <property type="entry name" value="Innexin"/>
</dbReference>
<feature type="region of interest" description="Disordered" evidence="10">
    <location>
        <begin position="612"/>
        <end position="642"/>
    </location>
</feature>
<feature type="region of interest" description="Disordered" evidence="10">
    <location>
        <begin position="483"/>
        <end position="502"/>
    </location>
</feature>
<dbReference type="EMBL" id="CAJOAZ010000100">
    <property type="protein sequence ID" value="CAF3531185.1"/>
    <property type="molecule type" value="Genomic_DNA"/>
</dbReference>
<evidence type="ECO:0000313" key="11">
    <source>
        <dbReference type="EMBL" id="CAF3531185.1"/>
    </source>
</evidence>
<dbReference type="Pfam" id="PF00876">
    <property type="entry name" value="Innexin"/>
    <property type="match status" value="1"/>
</dbReference>
<protein>
    <recommendedName>
        <fullName evidence="9">Innexin</fullName>
    </recommendedName>
</protein>
<feature type="transmembrane region" description="Helical" evidence="9">
    <location>
        <begin position="101"/>
        <end position="119"/>
    </location>
</feature>
<feature type="region of interest" description="Disordered" evidence="10">
    <location>
        <begin position="422"/>
        <end position="471"/>
    </location>
</feature>
<evidence type="ECO:0000256" key="1">
    <source>
        <dbReference type="ARBA" id="ARBA00004651"/>
    </source>
</evidence>
<keyword evidence="7 9" id="KW-0472">Membrane</keyword>
<feature type="compositionally biased region" description="Pro residues" evidence="10">
    <location>
        <begin position="565"/>
        <end position="583"/>
    </location>
</feature>
<name>A0A818J037_9BILA</name>
<dbReference type="GO" id="GO:0034220">
    <property type="term" value="P:monoatomic ion transmembrane transport"/>
    <property type="evidence" value="ECO:0007669"/>
    <property type="project" value="UniProtKB-KW"/>
</dbReference>
<evidence type="ECO:0000256" key="2">
    <source>
        <dbReference type="ARBA" id="ARBA00022448"/>
    </source>
</evidence>
<comment type="subcellular location">
    <subcellularLocation>
        <location evidence="1 9">Cell membrane</location>
        <topology evidence="1 9">Multi-pass membrane protein</topology>
    </subcellularLocation>
</comment>
<dbReference type="GO" id="GO:0005886">
    <property type="term" value="C:plasma membrane"/>
    <property type="evidence" value="ECO:0007669"/>
    <property type="project" value="UniProtKB-SubCell"/>
</dbReference>
<evidence type="ECO:0000256" key="5">
    <source>
        <dbReference type="ARBA" id="ARBA00022989"/>
    </source>
</evidence>
<keyword evidence="3" id="KW-1003">Cell membrane</keyword>
<comment type="caution">
    <text evidence="11">The sequence shown here is derived from an EMBL/GenBank/DDBJ whole genome shotgun (WGS) entry which is preliminary data.</text>
</comment>
<dbReference type="PANTHER" id="PTHR11893:SF36">
    <property type="entry name" value="INNEXIN-5"/>
    <property type="match status" value="1"/>
</dbReference>
<dbReference type="GO" id="GO:0005243">
    <property type="term" value="F:gap junction channel activity"/>
    <property type="evidence" value="ECO:0007669"/>
    <property type="project" value="TreeGrafter"/>
</dbReference>
<proteinExistence type="inferred from homology"/>
<dbReference type="AlphaFoldDB" id="A0A818J037"/>
<dbReference type="GO" id="GO:0005921">
    <property type="term" value="C:gap junction"/>
    <property type="evidence" value="ECO:0007669"/>
    <property type="project" value="UniProtKB-UniRule"/>
</dbReference>
<reference evidence="11" key="1">
    <citation type="submission" date="2021-02" db="EMBL/GenBank/DDBJ databases">
        <authorList>
            <person name="Nowell W R."/>
        </authorList>
    </citation>
    <scope>NUCLEOTIDE SEQUENCE</scope>
</reference>
<evidence type="ECO:0000256" key="6">
    <source>
        <dbReference type="ARBA" id="ARBA00023065"/>
    </source>
</evidence>
<dbReference type="PANTHER" id="PTHR11893">
    <property type="entry name" value="INNEXIN"/>
    <property type="match status" value="1"/>
</dbReference>
<accession>A0A818J037</accession>
<gene>
    <name evidence="9" type="primary">inx</name>
    <name evidence="11" type="ORF">OXD698_LOCUS2951</name>
</gene>
<organism evidence="11 12">
    <name type="scientific">Adineta steineri</name>
    <dbReference type="NCBI Taxonomy" id="433720"/>
    <lineage>
        <taxon>Eukaryota</taxon>
        <taxon>Metazoa</taxon>
        <taxon>Spiralia</taxon>
        <taxon>Gnathifera</taxon>
        <taxon>Rotifera</taxon>
        <taxon>Eurotatoria</taxon>
        <taxon>Bdelloidea</taxon>
        <taxon>Adinetida</taxon>
        <taxon>Adinetidae</taxon>
        <taxon>Adineta</taxon>
    </lineage>
</organism>
<keyword evidence="8 9" id="KW-0407">Ion channel</keyword>
<sequence>MDILGLIRRLPEIVAYNKFDDDLFDRLNYSHTVAILTVFAIIVTNRQFSDNQIKCWVPAQFTGGYEQYVNQICFITNTYSFDMHETLPDDYSQRHDHELKYYQWTPFILLLMAILFYIPHKFWRGLSLRSGVDLKDLIEAAQTYRSSNIRHDDKIKLLAYLTNWVDGYCSNIYRLKILDSRKSPRTCIAKLKRFVRRYIFRMGRYTGKYLIRSYLFIKFLYLFNSIGQIFLLNVLLGRNYCFYGIELIYRYWTKNIGLLAAGNEYFPKVVLCDFTIREPNHPKESHRYTVQCVLPFNLFNQQIFTYLYFWLVILSCFNIVSILIWCYRMNSSHNFHYLERRLKFHFLTDENHKITDENHKATDDSKRHFVHKYLQGDGTFMLHLVTSNVSDYVCRKILLGLYNTFYESLGAHTIGREPLFKPISNEKFDDDDNTREDENKKQNDDNENDENTNQTIVSDIPPIPNPRHGKVFIESNTNSKLQLDQTDSEPTESKHTDSSSILLNTTNGQIRLRSSITPLLKDIRRTSEIQPDSTATTPRYKNVDFHLESDTTLLSTLSSPSVPSHSPPLPPPPPPPHPPPPFPVLFQSSIKGPSPYATTYLTARKRSEHELPYIDDSISSGSTSTRLTSMNGVREPDKPKTLLKPSNVFFRRSHDV</sequence>
<feature type="region of interest" description="Disordered" evidence="10">
    <location>
        <begin position="555"/>
        <end position="583"/>
    </location>
</feature>
<feature type="transmembrane region" description="Helical" evidence="9">
    <location>
        <begin position="303"/>
        <end position="327"/>
    </location>
</feature>
<feature type="compositionally biased region" description="Low complexity" evidence="10">
    <location>
        <begin position="555"/>
        <end position="564"/>
    </location>
</feature>
<feature type="compositionally biased region" description="Low complexity" evidence="10">
    <location>
        <begin position="617"/>
        <end position="629"/>
    </location>
</feature>
<comment type="similarity">
    <text evidence="9">Belongs to the pannexin family.</text>
</comment>
<comment type="caution">
    <text evidence="9">Lacks conserved residue(s) required for the propagation of feature annotation.</text>
</comment>
<evidence type="ECO:0000256" key="7">
    <source>
        <dbReference type="ARBA" id="ARBA00023136"/>
    </source>
</evidence>
<evidence type="ECO:0000313" key="12">
    <source>
        <dbReference type="Proteomes" id="UP000663844"/>
    </source>
</evidence>
<evidence type="ECO:0000256" key="10">
    <source>
        <dbReference type="SAM" id="MobiDB-lite"/>
    </source>
</evidence>
<keyword evidence="6 9" id="KW-0406">Ion transport</keyword>
<feature type="transmembrane region" description="Helical" evidence="9">
    <location>
        <begin position="209"/>
        <end position="230"/>
    </location>
</feature>
<keyword evidence="5 9" id="KW-1133">Transmembrane helix</keyword>
<evidence type="ECO:0000256" key="9">
    <source>
        <dbReference type="RuleBase" id="RU010713"/>
    </source>
</evidence>
<evidence type="ECO:0000256" key="8">
    <source>
        <dbReference type="ARBA" id="ARBA00023303"/>
    </source>
</evidence>
<keyword evidence="2 9" id="KW-0813">Transport</keyword>
<dbReference type="PROSITE" id="PS51013">
    <property type="entry name" value="PANNEXIN"/>
    <property type="match status" value="1"/>
</dbReference>
<keyword evidence="4 9" id="KW-0812">Transmembrane</keyword>
<evidence type="ECO:0000256" key="3">
    <source>
        <dbReference type="ARBA" id="ARBA00022475"/>
    </source>
</evidence>
<dbReference type="Proteomes" id="UP000663844">
    <property type="component" value="Unassembled WGS sequence"/>
</dbReference>
<evidence type="ECO:0000256" key="4">
    <source>
        <dbReference type="ARBA" id="ARBA00022692"/>
    </source>
</evidence>
<dbReference type="PRINTS" id="PR01262">
    <property type="entry name" value="INNEXIN"/>
</dbReference>
<comment type="function">
    <text evidence="9">Structural component of the gap junctions.</text>
</comment>